<evidence type="ECO:0000256" key="1">
    <source>
        <dbReference type="SAM" id="MobiDB-lite"/>
    </source>
</evidence>
<feature type="region of interest" description="Disordered" evidence="1">
    <location>
        <begin position="175"/>
        <end position="294"/>
    </location>
</feature>
<organism evidence="2 3">
    <name type="scientific">Diaporthe eres</name>
    <name type="common">Phomopsis oblonga</name>
    <dbReference type="NCBI Taxonomy" id="83184"/>
    <lineage>
        <taxon>Eukaryota</taxon>
        <taxon>Fungi</taxon>
        <taxon>Dikarya</taxon>
        <taxon>Ascomycota</taxon>
        <taxon>Pezizomycotina</taxon>
        <taxon>Sordariomycetes</taxon>
        <taxon>Sordariomycetidae</taxon>
        <taxon>Diaporthales</taxon>
        <taxon>Diaporthaceae</taxon>
        <taxon>Diaporthe</taxon>
        <taxon>Diaporthe eres species complex</taxon>
    </lineage>
</organism>
<comment type="caution">
    <text evidence="2">The sequence shown here is derived from an EMBL/GenBank/DDBJ whole genome shotgun (WGS) entry which is preliminary data.</text>
</comment>
<feature type="compositionally biased region" description="Gly residues" evidence="1">
    <location>
        <begin position="252"/>
        <end position="281"/>
    </location>
</feature>
<proteinExistence type="predicted"/>
<feature type="compositionally biased region" description="Acidic residues" evidence="1">
    <location>
        <begin position="50"/>
        <end position="81"/>
    </location>
</feature>
<feature type="compositionally biased region" description="Gly residues" evidence="1">
    <location>
        <begin position="208"/>
        <end position="229"/>
    </location>
</feature>
<evidence type="ECO:0008006" key="4">
    <source>
        <dbReference type="Google" id="ProtNLM"/>
    </source>
</evidence>
<evidence type="ECO:0000313" key="3">
    <source>
        <dbReference type="Proteomes" id="UP001430848"/>
    </source>
</evidence>
<gene>
    <name evidence="2" type="ORF">SLS63_006865</name>
</gene>
<feature type="compositionally biased region" description="Low complexity" evidence="1">
    <location>
        <begin position="195"/>
        <end position="207"/>
    </location>
</feature>
<evidence type="ECO:0000313" key="2">
    <source>
        <dbReference type="EMBL" id="KAK7728014.1"/>
    </source>
</evidence>
<accession>A0ABR1P7M3</accession>
<name>A0ABR1P7M3_DIAER</name>
<feature type="compositionally biased region" description="Acidic residues" evidence="1">
    <location>
        <begin position="99"/>
        <end position="108"/>
    </location>
</feature>
<reference evidence="2 3" key="1">
    <citation type="submission" date="2024-02" db="EMBL/GenBank/DDBJ databases">
        <title>De novo assembly and annotation of 12 fungi associated with fruit tree decline syndrome in Ontario, Canada.</title>
        <authorList>
            <person name="Sulman M."/>
            <person name="Ellouze W."/>
            <person name="Ilyukhin E."/>
        </authorList>
    </citation>
    <scope>NUCLEOTIDE SEQUENCE [LARGE SCALE GENOMIC DNA]</scope>
    <source>
        <strain evidence="2 3">M169</strain>
    </source>
</reference>
<dbReference type="Proteomes" id="UP001430848">
    <property type="component" value="Unassembled WGS sequence"/>
</dbReference>
<dbReference type="EMBL" id="JAKNSF020000035">
    <property type="protein sequence ID" value="KAK7728014.1"/>
    <property type="molecule type" value="Genomic_DNA"/>
</dbReference>
<protein>
    <recommendedName>
        <fullName evidence="4">SAP domain-containing protein</fullName>
    </recommendedName>
</protein>
<feature type="region of interest" description="Disordered" evidence="1">
    <location>
        <begin position="44"/>
        <end position="123"/>
    </location>
</feature>
<keyword evidence="3" id="KW-1185">Reference proteome</keyword>
<sequence>MADRPYFLRATVVGLRAQLEGLGLNSSGLKVDLYLRLMNGGHSLYTDDRDQSDDDQSDSDQSDSDQSDSDQPGDNDGDDGQGGDPPGGAGQKRPRNDGGGDDDDDNNGDDNQGSLRPPPRKTLRVGNAIPAELRLQIMGYLNFAQLWNLAMADPAGYLSDDINIFAMDAGRQHAIDYPPGDSNDGGSNNGGSNNGGLNNEGSNNEGLNNGGSNNGGSNNGGSNNGGLNNGGSKNEGSNNEGSNNEGSNNEGSNGGNGSGGSGNGDSGSGGSAGSPSSGGGDDNNDRDDDPNRPLSMLQWVGRRLIYDPAFGTAWRVRILQLIDTYLQVYGQADNAPEDGNVIEDMLYYLRPQPLYGAELPLVQAAHHHRPDVVHLLLLRGEPVDQTIPRTRCSALSEALDGLGVEVDATSSGRDGMYTIFALIGAGADVTWVTPGARGVAETTLQQLDDGIPWDEDSLDWPRIVNVRGLSVREFIADPRSDYFDRIRLAMYVIAFSRGDMEYPRFE</sequence>
<feature type="compositionally biased region" description="Low complexity" evidence="1">
    <location>
        <begin position="230"/>
        <end position="251"/>
    </location>
</feature>